<name>A0A1Q2D333_9ENTE</name>
<sequence>MLKQKAPAGKELVKNSTGFYELIKTMPTESEAKKDFPEIWMKAVHFAGLVHNNTDIHLAYSLFQNLYDTSLPFKNDNWPQEVIDTSNQAIVEIGTNEYDIIMETNFFGDHPANAYAEATDFKADNYQDELKEQDKQKKALEEKNTPPSYQQALAFLKESSLYKKDNSYQDIKSGTDKSGGFRVIQIHSQSVTQTTNSSSTSLSTDDNKYNYAKVYSSGTIHYSENRF</sequence>
<evidence type="ECO:0000313" key="2">
    <source>
        <dbReference type="Proteomes" id="UP000188246"/>
    </source>
</evidence>
<organism evidence="1 2">
    <name type="scientific">Vagococcus penaei</name>
    <dbReference type="NCBI Taxonomy" id="633807"/>
    <lineage>
        <taxon>Bacteria</taxon>
        <taxon>Bacillati</taxon>
        <taxon>Bacillota</taxon>
        <taxon>Bacilli</taxon>
        <taxon>Lactobacillales</taxon>
        <taxon>Enterococcaceae</taxon>
        <taxon>Vagococcus</taxon>
    </lineage>
</organism>
<evidence type="ECO:0000313" key="1">
    <source>
        <dbReference type="EMBL" id="AQP52763.1"/>
    </source>
</evidence>
<gene>
    <name evidence="1" type="ORF">BW732_00050</name>
</gene>
<dbReference type="EMBL" id="CP019609">
    <property type="protein sequence ID" value="AQP52763.1"/>
    <property type="molecule type" value="Genomic_DNA"/>
</dbReference>
<dbReference type="KEGG" id="vpi:BW732_00050"/>
<dbReference type="AlphaFoldDB" id="A0A1Q2D333"/>
<dbReference type="Proteomes" id="UP000188246">
    <property type="component" value="Chromosome"/>
</dbReference>
<accession>A0A1Q2D333</accession>
<dbReference type="STRING" id="633807.BW732_00050"/>
<dbReference type="RefSeq" id="WP_077274867.1">
    <property type="nucleotide sequence ID" value="NZ_CP019609.1"/>
</dbReference>
<proteinExistence type="predicted"/>
<protein>
    <submittedName>
        <fullName evidence="1">Uncharacterized protein</fullName>
    </submittedName>
</protein>
<keyword evidence="2" id="KW-1185">Reference proteome</keyword>
<reference evidence="1 2" key="1">
    <citation type="journal article" date="2010" name="Int. J. Syst. Evol. Microbiol.">
        <title>Vagococcus penaei sp. nov., isolated from spoilage microbiota of cooked shrimp (Penaeus vannamei).</title>
        <authorList>
            <person name="Jaffres E."/>
            <person name="Prevost H."/>
            <person name="Rossero A."/>
            <person name="Joffraud J.J."/>
            <person name="Dousset X."/>
        </authorList>
    </citation>
    <scope>NUCLEOTIDE SEQUENCE [LARGE SCALE GENOMIC DNA]</scope>
    <source>
        <strain evidence="1 2">CD276</strain>
    </source>
</reference>